<dbReference type="InterPro" id="IPR003439">
    <property type="entry name" value="ABC_transporter-like_ATP-bd"/>
</dbReference>
<reference evidence="5 6" key="1">
    <citation type="submission" date="2020-10" db="EMBL/GenBank/DDBJ databases">
        <title>Ca. Dormibacterota MAGs.</title>
        <authorList>
            <person name="Montgomery K."/>
        </authorList>
    </citation>
    <scope>NUCLEOTIDE SEQUENCE [LARGE SCALE GENOMIC DNA]</scope>
    <source>
        <strain evidence="5">Mitchell_Peninsula_5</strain>
    </source>
</reference>
<proteinExistence type="predicted"/>
<comment type="caution">
    <text evidence="5">The sequence shown here is derived from an EMBL/GenBank/DDBJ whole genome shotgun (WGS) entry which is preliminary data.</text>
</comment>
<accession>A0A934KB96</accession>
<dbReference type="AlphaFoldDB" id="A0A934KB96"/>
<name>A0A934KB96_9BACT</name>
<dbReference type="CDD" id="cd03219">
    <property type="entry name" value="ABC_Mj1267_LivG_branched"/>
    <property type="match status" value="1"/>
</dbReference>
<dbReference type="Proteomes" id="UP000614410">
    <property type="component" value="Unassembled WGS sequence"/>
</dbReference>
<dbReference type="Pfam" id="PF12399">
    <property type="entry name" value="BCA_ABC_TP_C"/>
    <property type="match status" value="1"/>
</dbReference>
<dbReference type="Gene3D" id="3.40.50.300">
    <property type="entry name" value="P-loop containing nucleotide triphosphate hydrolases"/>
    <property type="match status" value="1"/>
</dbReference>
<evidence type="ECO:0000313" key="6">
    <source>
        <dbReference type="Proteomes" id="UP000614410"/>
    </source>
</evidence>
<keyword evidence="3 5" id="KW-0067">ATP-binding</keyword>
<gene>
    <name evidence="5" type="ORF">JF887_02445</name>
</gene>
<dbReference type="PANTHER" id="PTHR45772:SF1">
    <property type="entry name" value="ABC TRANSPORTER ATP-BINDING PROTEIN"/>
    <property type="match status" value="1"/>
</dbReference>
<evidence type="ECO:0000259" key="4">
    <source>
        <dbReference type="PROSITE" id="PS50893"/>
    </source>
</evidence>
<dbReference type="FunFam" id="3.40.50.300:FF:000421">
    <property type="entry name" value="Branched-chain amino acid ABC transporter ATP-binding protein"/>
    <property type="match status" value="1"/>
</dbReference>
<dbReference type="GO" id="GO:0016887">
    <property type="term" value="F:ATP hydrolysis activity"/>
    <property type="evidence" value="ECO:0007669"/>
    <property type="project" value="InterPro"/>
</dbReference>
<dbReference type="SMART" id="SM00382">
    <property type="entry name" value="AAA"/>
    <property type="match status" value="1"/>
</dbReference>
<protein>
    <submittedName>
        <fullName evidence="5">ABC transporter ATP-binding protein</fullName>
    </submittedName>
</protein>
<dbReference type="InterPro" id="IPR032823">
    <property type="entry name" value="BCA_ABC_TP_C"/>
</dbReference>
<feature type="domain" description="ABC transporter" evidence="4">
    <location>
        <begin position="7"/>
        <end position="255"/>
    </location>
</feature>
<organism evidence="5 6">
    <name type="scientific">Candidatus Amunia macphersoniae</name>
    <dbReference type="NCBI Taxonomy" id="3127014"/>
    <lineage>
        <taxon>Bacteria</taxon>
        <taxon>Bacillati</taxon>
        <taxon>Candidatus Dormiibacterota</taxon>
        <taxon>Candidatus Dormibacteria</taxon>
        <taxon>Candidatus Aeolococcales</taxon>
        <taxon>Candidatus Aeolococcaceae</taxon>
        <taxon>Candidatus Amunia</taxon>
    </lineage>
</organism>
<dbReference type="PANTHER" id="PTHR45772">
    <property type="entry name" value="CONSERVED COMPONENT OF ABC TRANSPORTER FOR NATURAL AMINO ACIDS-RELATED"/>
    <property type="match status" value="1"/>
</dbReference>
<dbReference type="PROSITE" id="PS50893">
    <property type="entry name" value="ABC_TRANSPORTER_2"/>
    <property type="match status" value="1"/>
</dbReference>
<keyword evidence="1" id="KW-0813">Transport</keyword>
<sequence>MTGQPILEATDLQLCFGAVTAFEGVTLRVDEGELVAVIGPNGAGKTSLFNVLSCIYRPTSGSILLRGRDLSTMRVDDLAAAGVARTLQNLGLFRNLTVLDNVLIGRHHLLRSGALRGGLWYGFARTEERIHRAAALEALGFCGIDRYADAPVATLPYGVQKKVELARALAMEANLLLLDEPVAGMSGAERAEITVLVRRLHSERGLAIVLVEHDMGMVMQVAQRVVVLDFGKVIADGTPAEVQRDERVIHAYLGEPLEASA</sequence>
<evidence type="ECO:0000256" key="3">
    <source>
        <dbReference type="ARBA" id="ARBA00022840"/>
    </source>
</evidence>
<keyword evidence="2" id="KW-0547">Nucleotide-binding</keyword>
<dbReference type="InterPro" id="IPR003593">
    <property type="entry name" value="AAA+_ATPase"/>
</dbReference>
<evidence type="ECO:0000256" key="2">
    <source>
        <dbReference type="ARBA" id="ARBA00022741"/>
    </source>
</evidence>
<evidence type="ECO:0000256" key="1">
    <source>
        <dbReference type="ARBA" id="ARBA00022448"/>
    </source>
</evidence>
<dbReference type="GO" id="GO:0005524">
    <property type="term" value="F:ATP binding"/>
    <property type="evidence" value="ECO:0007669"/>
    <property type="project" value="UniProtKB-KW"/>
</dbReference>
<dbReference type="GO" id="GO:0005886">
    <property type="term" value="C:plasma membrane"/>
    <property type="evidence" value="ECO:0007669"/>
    <property type="project" value="TreeGrafter"/>
</dbReference>
<evidence type="ECO:0000313" key="5">
    <source>
        <dbReference type="EMBL" id="MBJ7608278.1"/>
    </source>
</evidence>
<dbReference type="InterPro" id="IPR051120">
    <property type="entry name" value="ABC_AA/LPS_Transport"/>
</dbReference>
<dbReference type="SUPFAM" id="SSF52540">
    <property type="entry name" value="P-loop containing nucleoside triphosphate hydrolases"/>
    <property type="match status" value="1"/>
</dbReference>
<dbReference type="Pfam" id="PF00005">
    <property type="entry name" value="ABC_tran"/>
    <property type="match status" value="1"/>
</dbReference>
<dbReference type="EMBL" id="JAEKNN010000009">
    <property type="protein sequence ID" value="MBJ7608278.1"/>
    <property type="molecule type" value="Genomic_DNA"/>
</dbReference>
<dbReference type="InterPro" id="IPR027417">
    <property type="entry name" value="P-loop_NTPase"/>
</dbReference>